<evidence type="ECO:0000313" key="2">
    <source>
        <dbReference type="Proteomes" id="UP000277007"/>
    </source>
</evidence>
<dbReference type="EMBL" id="RXMA01000003">
    <property type="protein sequence ID" value="RTR22936.1"/>
    <property type="molecule type" value="Genomic_DNA"/>
</dbReference>
<dbReference type="AlphaFoldDB" id="A0A3S0IH95"/>
<sequence length="86" mass="9303">MPVRRSQRTITFSKPFHLTGLDAVQPPGVYSVEIEEELIEGLSFPAYRRVSTVILLPGPPASGILMQAVAVSGAELEDAERLDALP</sequence>
<keyword evidence="2" id="KW-1185">Reference proteome</keyword>
<gene>
    <name evidence="1" type="ORF">EJ903_04995</name>
</gene>
<comment type="caution">
    <text evidence="1">The sequence shown here is derived from an EMBL/GenBank/DDBJ whole genome shotgun (WGS) entry which is preliminary data.</text>
</comment>
<dbReference type="RefSeq" id="WP_126612736.1">
    <property type="nucleotide sequence ID" value="NZ_JBHUCY010000004.1"/>
</dbReference>
<accession>A0A3S0IH95</accession>
<dbReference type="OrthoDB" id="8378722at2"/>
<dbReference type="Proteomes" id="UP000277007">
    <property type="component" value="Unassembled WGS sequence"/>
</dbReference>
<organism evidence="1 2">
    <name type="scientific">Azospirillum griseum</name>
    <dbReference type="NCBI Taxonomy" id="2496639"/>
    <lineage>
        <taxon>Bacteria</taxon>
        <taxon>Pseudomonadati</taxon>
        <taxon>Pseudomonadota</taxon>
        <taxon>Alphaproteobacteria</taxon>
        <taxon>Rhodospirillales</taxon>
        <taxon>Azospirillaceae</taxon>
        <taxon>Azospirillum</taxon>
    </lineage>
</organism>
<reference evidence="1 2" key="1">
    <citation type="submission" date="2018-12" db="EMBL/GenBank/DDBJ databases">
        <authorList>
            <person name="Yang Y."/>
        </authorList>
    </citation>
    <scope>NUCLEOTIDE SEQUENCE [LARGE SCALE GENOMIC DNA]</scope>
    <source>
        <strain evidence="1 2">L-25-5w-1</strain>
    </source>
</reference>
<protein>
    <submittedName>
        <fullName evidence="1">Uncharacterized protein</fullName>
    </submittedName>
</protein>
<evidence type="ECO:0000313" key="1">
    <source>
        <dbReference type="EMBL" id="RTR22936.1"/>
    </source>
</evidence>
<proteinExistence type="predicted"/>
<name>A0A3S0IH95_9PROT</name>